<proteinExistence type="predicted"/>
<sequence length="103" mass="11724">MMSGEKSKIMIFGATGYLGTYMAKARMPSYLEQLKIIIAMKEAGNIKRFIPSEFGNELHKVVYGTGETKFVCNYEKDVAEYTVKVATDPRTENCRVIYRLPKI</sequence>
<evidence type="ECO:0008006" key="3">
    <source>
        <dbReference type="Google" id="ProtNLM"/>
    </source>
</evidence>
<protein>
    <recommendedName>
        <fullName evidence="3">NmrA-like domain-containing protein</fullName>
    </recommendedName>
</protein>
<dbReference type="PANTHER" id="PTHR43349">
    <property type="entry name" value="PINORESINOL REDUCTASE-RELATED"/>
    <property type="match status" value="1"/>
</dbReference>
<dbReference type="InterPro" id="IPR050608">
    <property type="entry name" value="NmrA-type/Isoflavone_red_sf"/>
</dbReference>
<name>A0AAD8MDA1_9APIA</name>
<evidence type="ECO:0000313" key="2">
    <source>
        <dbReference type="Proteomes" id="UP001237642"/>
    </source>
</evidence>
<dbReference type="PANTHER" id="PTHR43349:SF43">
    <property type="entry name" value="ISOEUGENOL SYNTHASE 1-LIKE"/>
    <property type="match status" value="1"/>
</dbReference>
<dbReference type="AlphaFoldDB" id="A0AAD8MDA1"/>
<reference evidence="1" key="2">
    <citation type="submission" date="2023-05" db="EMBL/GenBank/DDBJ databases">
        <authorList>
            <person name="Schelkunov M.I."/>
        </authorList>
    </citation>
    <scope>NUCLEOTIDE SEQUENCE</scope>
    <source>
        <strain evidence="1">Hsosn_3</strain>
        <tissue evidence="1">Leaf</tissue>
    </source>
</reference>
<dbReference type="SUPFAM" id="SSF51735">
    <property type="entry name" value="NAD(P)-binding Rossmann-fold domains"/>
    <property type="match status" value="1"/>
</dbReference>
<organism evidence="1 2">
    <name type="scientific">Heracleum sosnowskyi</name>
    <dbReference type="NCBI Taxonomy" id="360622"/>
    <lineage>
        <taxon>Eukaryota</taxon>
        <taxon>Viridiplantae</taxon>
        <taxon>Streptophyta</taxon>
        <taxon>Embryophyta</taxon>
        <taxon>Tracheophyta</taxon>
        <taxon>Spermatophyta</taxon>
        <taxon>Magnoliopsida</taxon>
        <taxon>eudicotyledons</taxon>
        <taxon>Gunneridae</taxon>
        <taxon>Pentapetalae</taxon>
        <taxon>asterids</taxon>
        <taxon>campanulids</taxon>
        <taxon>Apiales</taxon>
        <taxon>Apiaceae</taxon>
        <taxon>Apioideae</taxon>
        <taxon>apioid superclade</taxon>
        <taxon>Tordylieae</taxon>
        <taxon>Tordyliinae</taxon>
        <taxon>Heracleum</taxon>
    </lineage>
</organism>
<gene>
    <name evidence="1" type="ORF">POM88_037432</name>
</gene>
<comment type="caution">
    <text evidence="1">The sequence shown here is derived from an EMBL/GenBank/DDBJ whole genome shotgun (WGS) entry which is preliminary data.</text>
</comment>
<keyword evidence="2" id="KW-1185">Reference proteome</keyword>
<evidence type="ECO:0000313" key="1">
    <source>
        <dbReference type="EMBL" id="KAK1371340.1"/>
    </source>
</evidence>
<reference evidence="1" key="1">
    <citation type="submission" date="2023-02" db="EMBL/GenBank/DDBJ databases">
        <title>Genome of toxic invasive species Heracleum sosnowskyi carries increased number of genes despite the absence of recent whole-genome duplications.</title>
        <authorList>
            <person name="Schelkunov M."/>
            <person name="Shtratnikova V."/>
            <person name="Makarenko M."/>
            <person name="Klepikova A."/>
            <person name="Omelchenko D."/>
            <person name="Novikova G."/>
            <person name="Obukhova E."/>
            <person name="Bogdanov V."/>
            <person name="Penin A."/>
            <person name="Logacheva M."/>
        </authorList>
    </citation>
    <scope>NUCLEOTIDE SEQUENCE</scope>
    <source>
        <strain evidence="1">Hsosn_3</strain>
        <tissue evidence="1">Leaf</tissue>
    </source>
</reference>
<accession>A0AAD8MDA1</accession>
<dbReference type="InterPro" id="IPR036291">
    <property type="entry name" value="NAD(P)-bd_dom_sf"/>
</dbReference>
<dbReference type="EMBL" id="JAUIZM010000008">
    <property type="protein sequence ID" value="KAK1371340.1"/>
    <property type="molecule type" value="Genomic_DNA"/>
</dbReference>
<dbReference type="Gene3D" id="3.40.50.720">
    <property type="entry name" value="NAD(P)-binding Rossmann-like Domain"/>
    <property type="match status" value="1"/>
</dbReference>
<dbReference type="Proteomes" id="UP001237642">
    <property type="component" value="Unassembled WGS sequence"/>
</dbReference>